<evidence type="ECO:0000256" key="4">
    <source>
        <dbReference type="ARBA" id="ARBA00023242"/>
    </source>
</evidence>
<dbReference type="CDD" id="cd22926">
    <property type="entry name" value="HFD_SPT3"/>
    <property type="match status" value="1"/>
</dbReference>
<dbReference type="PANTHER" id="PTHR11380">
    <property type="entry name" value="TRANSCRIPTION INITIATION FACTOR TFIID/SUPT3-RELATED"/>
    <property type="match status" value="1"/>
</dbReference>
<evidence type="ECO:0000313" key="7">
    <source>
        <dbReference type="Proteomes" id="UP000593567"/>
    </source>
</evidence>
<dbReference type="Pfam" id="PF02269">
    <property type="entry name" value="TFIID-18kDa"/>
    <property type="match status" value="1"/>
</dbReference>
<keyword evidence="3" id="KW-0804">Transcription</keyword>
<gene>
    <name evidence="6" type="ORF">EB796_023331</name>
</gene>
<comment type="caution">
    <text evidence="6">The sequence shown here is derived from an EMBL/GenBank/DDBJ whole genome shotgun (WGS) entry which is preliminary data.</text>
</comment>
<accession>A0A7J7IWY3</accession>
<dbReference type="PANTHER" id="PTHR11380:SF16">
    <property type="entry name" value="TRANSCRIPTION INITIATION PROTEIN SPT3 HOMOLOG"/>
    <property type="match status" value="1"/>
</dbReference>
<dbReference type="GO" id="GO:0046982">
    <property type="term" value="F:protein heterodimerization activity"/>
    <property type="evidence" value="ECO:0007669"/>
    <property type="project" value="InterPro"/>
</dbReference>
<name>A0A7J7IWY3_BUGNE</name>
<comment type="similarity">
    <text evidence="5">Belongs to the SPT3 family.</text>
</comment>
<dbReference type="InterPro" id="IPR009072">
    <property type="entry name" value="Histone-fold"/>
</dbReference>
<keyword evidence="2" id="KW-0805">Transcription regulation</keyword>
<keyword evidence="7" id="KW-1185">Reference proteome</keyword>
<dbReference type="Proteomes" id="UP000593567">
    <property type="component" value="Unassembled WGS sequence"/>
</dbReference>
<dbReference type="GO" id="GO:0005634">
    <property type="term" value="C:nucleus"/>
    <property type="evidence" value="ECO:0007669"/>
    <property type="project" value="UniProtKB-SubCell"/>
</dbReference>
<evidence type="ECO:0000313" key="6">
    <source>
        <dbReference type="EMBL" id="KAF6018360.1"/>
    </source>
</evidence>
<evidence type="ECO:0000256" key="5">
    <source>
        <dbReference type="ARBA" id="ARBA00061274"/>
    </source>
</evidence>
<dbReference type="GO" id="GO:0006366">
    <property type="term" value="P:transcription by RNA polymerase II"/>
    <property type="evidence" value="ECO:0007669"/>
    <property type="project" value="InterPro"/>
</dbReference>
<organism evidence="6 7">
    <name type="scientific">Bugula neritina</name>
    <name type="common">Brown bryozoan</name>
    <name type="synonym">Sertularia neritina</name>
    <dbReference type="NCBI Taxonomy" id="10212"/>
    <lineage>
        <taxon>Eukaryota</taxon>
        <taxon>Metazoa</taxon>
        <taxon>Spiralia</taxon>
        <taxon>Lophotrochozoa</taxon>
        <taxon>Bryozoa</taxon>
        <taxon>Gymnolaemata</taxon>
        <taxon>Cheilostomatida</taxon>
        <taxon>Flustrina</taxon>
        <taxon>Buguloidea</taxon>
        <taxon>Bugulidae</taxon>
        <taxon>Bugula</taxon>
    </lineage>
</organism>
<protein>
    <recommendedName>
        <fullName evidence="8">SUPT3H</fullName>
    </recommendedName>
</protein>
<sequence>MIMISCSFTHDFKKIGYERKSLAGKISEGKRASMAKCTTPLSPKSRSTLFSDVKLLMHGYGDVSSPISESVELVVSILKQQTFQLVCHLADVCNLRETTSITQDEILFLFRNNKAKLQRLLNHVKAKELRSTINKDVETTAVEPSGKRLKLCENFLSSLGSVGRASEEVMDVGRQRRLVRQDLMTRTMSEDSYMKYHEARQVNLGKKLKSAKVRELLFGDIEKHYKISPFALELLAYCMHETIAEIVDLAISLKVERKRSKDIIDRLNPLQRSLNSDWMTQQADLSYEVSASVKPVSLAHQPTESLNIFIPTPVTTAVSRKSFDTLTTKQQSYVCISMCLHFYSSAFL</sequence>
<evidence type="ECO:0000256" key="3">
    <source>
        <dbReference type="ARBA" id="ARBA00023163"/>
    </source>
</evidence>
<dbReference type="InterPro" id="IPR003195">
    <property type="entry name" value="TFIID_TAF13"/>
</dbReference>
<proteinExistence type="inferred from homology"/>
<dbReference type="OrthoDB" id="66982at2759"/>
<dbReference type="EMBL" id="VXIV02003315">
    <property type="protein sequence ID" value="KAF6018360.1"/>
    <property type="molecule type" value="Genomic_DNA"/>
</dbReference>
<reference evidence="6" key="1">
    <citation type="submission" date="2020-06" db="EMBL/GenBank/DDBJ databases">
        <title>Draft genome of Bugula neritina, a colonial animal packing powerful symbionts and potential medicines.</title>
        <authorList>
            <person name="Rayko M."/>
        </authorList>
    </citation>
    <scope>NUCLEOTIDE SEQUENCE [LARGE SCALE GENOMIC DNA]</scope>
    <source>
        <strain evidence="6">Kwan_BN1</strain>
    </source>
</reference>
<dbReference type="GO" id="GO:0003713">
    <property type="term" value="F:transcription coactivator activity"/>
    <property type="evidence" value="ECO:0007669"/>
    <property type="project" value="TreeGrafter"/>
</dbReference>
<dbReference type="Gene3D" id="1.10.20.10">
    <property type="entry name" value="Histone, subunit A"/>
    <property type="match status" value="1"/>
</dbReference>
<evidence type="ECO:0000256" key="1">
    <source>
        <dbReference type="ARBA" id="ARBA00004123"/>
    </source>
</evidence>
<comment type="subcellular location">
    <subcellularLocation>
        <location evidence="1">Nucleus</location>
    </subcellularLocation>
</comment>
<keyword evidence="4" id="KW-0539">Nucleus</keyword>
<evidence type="ECO:0008006" key="8">
    <source>
        <dbReference type="Google" id="ProtNLM"/>
    </source>
</evidence>
<evidence type="ECO:0000256" key="2">
    <source>
        <dbReference type="ARBA" id="ARBA00023015"/>
    </source>
</evidence>
<dbReference type="AlphaFoldDB" id="A0A7J7IWY3"/>